<organism evidence="1 2">
    <name type="scientific">Haemonchus contortus</name>
    <name type="common">Barber pole worm</name>
    <dbReference type="NCBI Taxonomy" id="6289"/>
    <lineage>
        <taxon>Eukaryota</taxon>
        <taxon>Metazoa</taxon>
        <taxon>Ecdysozoa</taxon>
        <taxon>Nematoda</taxon>
        <taxon>Chromadorea</taxon>
        <taxon>Rhabditida</taxon>
        <taxon>Rhabditina</taxon>
        <taxon>Rhabditomorpha</taxon>
        <taxon>Strongyloidea</taxon>
        <taxon>Trichostrongylidae</taxon>
        <taxon>Haemonchus</taxon>
    </lineage>
</organism>
<accession>A0A7I5EE32</accession>
<keyword evidence="1" id="KW-1185">Reference proteome</keyword>
<proteinExistence type="predicted"/>
<reference evidence="2" key="1">
    <citation type="submission" date="2020-12" db="UniProtKB">
        <authorList>
            <consortium name="WormBaseParasite"/>
        </authorList>
    </citation>
    <scope>IDENTIFICATION</scope>
    <source>
        <strain evidence="2">MHco3</strain>
    </source>
</reference>
<sequence length="104" mass="11677">MRELSAFLRIASSVVTRPTLRPADYRLLIGVAGQRCEIARKVTERQHKPGQLPLTNAVMAKAVIYRILRKEGKKTSEANGSLYSTVEGACLRRRLQIERQVSVV</sequence>
<evidence type="ECO:0000313" key="1">
    <source>
        <dbReference type="Proteomes" id="UP000025227"/>
    </source>
</evidence>
<evidence type="ECO:0000313" key="2">
    <source>
        <dbReference type="WBParaSite" id="HCON_00176700-00001"/>
    </source>
</evidence>
<name>A0A7I5EE32_HAECO</name>
<dbReference type="WBParaSite" id="HCON_00176700-00001">
    <property type="protein sequence ID" value="HCON_00176700-00001"/>
    <property type="gene ID" value="HCON_00176700"/>
</dbReference>
<dbReference type="Proteomes" id="UP000025227">
    <property type="component" value="Unplaced"/>
</dbReference>
<protein>
    <submittedName>
        <fullName evidence="2">DNA-directed RNA polymerase III subunit RPC3</fullName>
    </submittedName>
</protein>
<dbReference type="AlphaFoldDB" id="A0A7I5EE32"/>